<dbReference type="InterPro" id="IPR036526">
    <property type="entry name" value="C-N_Hydrolase_sf"/>
</dbReference>
<dbReference type="PANTHER" id="PTHR23088:SF50">
    <property type="entry name" value="HYDROLASE YHCX"/>
    <property type="match status" value="1"/>
</dbReference>
<dbReference type="InterPro" id="IPR003010">
    <property type="entry name" value="C-N_Hydrolase"/>
</dbReference>
<dbReference type="Pfam" id="PF00795">
    <property type="entry name" value="CN_hydrolase"/>
    <property type="match status" value="1"/>
</dbReference>
<dbReference type="AlphaFoldDB" id="A0A7L9WIA7"/>
<dbReference type="GO" id="GO:0016787">
    <property type="term" value="F:hydrolase activity"/>
    <property type="evidence" value="ECO:0007669"/>
    <property type="project" value="UniProtKB-KW"/>
</dbReference>
<dbReference type="PROSITE" id="PS50263">
    <property type="entry name" value="CN_HYDROLASE"/>
    <property type="match status" value="1"/>
</dbReference>
<proteinExistence type="predicted"/>
<name>A0A7L9WIA7_9RHOB</name>
<dbReference type="CDD" id="cd07574">
    <property type="entry name" value="nitrilase_Rim1_like"/>
    <property type="match status" value="1"/>
</dbReference>
<dbReference type="RefSeq" id="WP_193081782.1">
    <property type="nucleotide sequence ID" value="NZ_CP045201.1"/>
</dbReference>
<organism evidence="2 3">
    <name type="scientific">Pseudooceanicola spongiae</name>
    <dbReference type="NCBI Taxonomy" id="2613965"/>
    <lineage>
        <taxon>Bacteria</taxon>
        <taxon>Pseudomonadati</taxon>
        <taxon>Pseudomonadota</taxon>
        <taxon>Alphaproteobacteria</taxon>
        <taxon>Rhodobacterales</taxon>
        <taxon>Paracoccaceae</taxon>
        <taxon>Pseudooceanicola</taxon>
    </lineage>
</organism>
<dbReference type="EMBL" id="CP045201">
    <property type="protein sequence ID" value="QOL79544.1"/>
    <property type="molecule type" value="Genomic_DNA"/>
</dbReference>
<dbReference type="Proteomes" id="UP000594118">
    <property type="component" value="Chromosome"/>
</dbReference>
<protein>
    <submittedName>
        <fullName evidence="2">Amidohydrolase</fullName>
    </submittedName>
</protein>
<evidence type="ECO:0000313" key="3">
    <source>
        <dbReference type="Proteomes" id="UP000594118"/>
    </source>
</evidence>
<reference evidence="2 3" key="1">
    <citation type="submission" date="2019-10" db="EMBL/GenBank/DDBJ databases">
        <title>Pseudopuniceibacterium sp. HQ09 islated from Antarctica.</title>
        <authorList>
            <person name="Liao L."/>
            <person name="Su S."/>
            <person name="Chen B."/>
            <person name="Yu Y."/>
        </authorList>
    </citation>
    <scope>NUCLEOTIDE SEQUENCE [LARGE SCALE GENOMIC DNA]</scope>
    <source>
        <strain evidence="2 3">HQ09</strain>
    </source>
</reference>
<gene>
    <name evidence="2" type="ORF">F3W81_01050</name>
</gene>
<accession>A0A7L9WIA7</accession>
<keyword evidence="3" id="KW-1185">Reference proteome</keyword>
<evidence type="ECO:0000259" key="1">
    <source>
        <dbReference type="PROSITE" id="PS50263"/>
    </source>
</evidence>
<dbReference type="KEGG" id="pshq:F3W81_01050"/>
<feature type="domain" description="CN hydrolase" evidence="1">
    <location>
        <begin position="1"/>
        <end position="258"/>
    </location>
</feature>
<sequence length="291" mass="31445">MKIATAAYPLTWFDDWAAYESKLSTWVAEAAGQGATLLVFPEYGAMELASLAGAEVCRDLQKASQAISDLMGQVGALHLALAAEHGVHILGASAPVVLEDKRIVNRAALYTPTGQAGFQDKQIMTLWERTPWGVEGLAPLKIFDTAIGKIAINICYDSEYPLLARAQREADLLLVPSCTEALEGYWRVRIGAMARALENQFVAVMSSTVGPCDWLEAVESNCGMGGIFAPPDRGFPGTGVIAEGTLNQPGWTYGEVDLADINRIRTSGNVRNRAHWSEQDSTDTVELCPLK</sequence>
<dbReference type="PANTHER" id="PTHR23088">
    <property type="entry name" value="NITRILASE-RELATED"/>
    <property type="match status" value="1"/>
</dbReference>
<dbReference type="Gene3D" id="3.60.110.10">
    <property type="entry name" value="Carbon-nitrogen hydrolase"/>
    <property type="match status" value="1"/>
</dbReference>
<evidence type="ECO:0000313" key="2">
    <source>
        <dbReference type="EMBL" id="QOL79544.1"/>
    </source>
</evidence>
<dbReference type="SUPFAM" id="SSF56317">
    <property type="entry name" value="Carbon-nitrogen hydrolase"/>
    <property type="match status" value="1"/>
</dbReference>
<keyword evidence="2" id="KW-0378">Hydrolase</keyword>